<evidence type="ECO:0000313" key="10">
    <source>
        <dbReference type="Proteomes" id="UP000677054"/>
    </source>
</evidence>
<dbReference type="GO" id="GO:0005829">
    <property type="term" value="C:cytosol"/>
    <property type="evidence" value="ECO:0007669"/>
    <property type="project" value="TreeGrafter"/>
</dbReference>
<dbReference type="Pfam" id="PF02219">
    <property type="entry name" value="MTHFR"/>
    <property type="match status" value="1"/>
</dbReference>
<dbReference type="Pfam" id="PF21895">
    <property type="entry name" value="MTHFR_C"/>
    <property type="match status" value="1"/>
</dbReference>
<dbReference type="Proteomes" id="UP000677054">
    <property type="component" value="Unassembled WGS sequence"/>
</dbReference>
<evidence type="ECO:0000259" key="8">
    <source>
        <dbReference type="Pfam" id="PF21895"/>
    </source>
</evidence>
<dbReference type="PANTHER" id="PTHR45754:SF3">
    <property type="entry name" value="METHYLENETETRAHYDROFOLATE REDUCTASE (NADPH)"/>
    <property type="match status" value="1"/>
</dbReference>
<keyword evidence="10" id="KW-1185">Reference proteome</keyword>
<dbReference type="SUPFAM" id="SSF51730">
    <property type="entry name" value="FAD-linked oxidoreductase"/>
    <property type="match status" value="1"/>
</dbReference>
<comment type="cofactor">
    <cofactor evidence="1">
        <name>FAD</name>
        <dbReference type="ChEBI" id="CHEBI:57692"/>
    </cofactor>
</comment>
<dbReference type="InterPro" id="IPR029041">
    <property type="entry name" value="FAD-linked_oxidoreductase-like"/>
</dbReference>
<dbReference type="OrthoDB" id="16284at2759"/>
<dbReference type="EMBL" id="CAJPEV010002615">
    <property type="protein sequence ID" value="CAG0897498.1"/>
    <property type="molecule type" value="Genomic_DNA"/>
</dbReference>
<dbReference type="GO" id="GO:0009086">
    <property type="term" value="P:methionine biosynthetic process"/>
    <property type="evidence" value="ECO:0007669"/>
    <property type="project" value="TreeGrafter"/>
</dbReference>
<dbReference type="EMBL" id="LR902132">
    <property type="protein sequence ID" value="CAD7250022.1"/>
    <property type="molecule type" value="Genomic_DNA"/>
</dbReference>
<evidence type="ECO:0000256" key="2">
    <source>
        <dbReference type="ARBA" id="ARBA00004777"/>
    </source>
</evidence>
<dbReference type="GO" id="GO:0035999">
    <property type="term" value="P:tetrahydrofolate interconversion"/>
    <property type="evidence" value="ECO:0007669"/>
    <property type="project" value="UniProtKB-UniPathway"/>
</dbReference>
<gene>
    <name evidence="9" type="ORF">DSTB1V02_LOCUS9806</name>
</gene>
<dbReference type="InterPro" id="IPR053806">
    <property type="entry name" value="MTHFR_C"/>
</dbReference>
<keyword evidence="6" id="KW-0560">Oxidoreductase</keyword>
<dbReference type="GO" id="GO:0071949">
    <property type="term" value="F:FAD binding"/>
    <property type="evidence" value="ECO:0007669"/>
    <property type="project" value="TreeGrafter"/>
</dbReference>
<evidence type="ECO:0000256" key="5">
    <source>
        <dbReference type="ARBA" id="ARBA00022827"/>
    </source>
</evidence>
<dbReference type="UniPathway" id="UPA00193"/>
<dbReference type="PANTHER" id="PTHR45754">
    <property type="entry name" value="METHYLENETETRAHYDROFOLATE REDUCTASE"/>
    <property type="match status" value="1"/>
</dbReference>
<evidence type="ECO:0000256" key="4">
    <source>
        <dbReference type="ARBA" id="ARBA00022630"/>
    </source>
</evidence>
<dbReference type="GO" id="GO:0004489">
    <property type="term" value="F:methylenetetrahydrofolate reductase [NAD(P)H] activity"/>
    <property type="evidence" value="ECO:0007669"/>
    <property type="project" value="InterPro"/>
</dbReference>
<evidence type="ECO:0000256" key="1">
    <source>
        <dbReference type="ARBA" id="ARBA00001974"/>
    </source>
</evidence>
<keyword evidence="4" id="KW-0285">Flavoprotein</keyword>
<accession>A0A7R9A9K5</accession>
<evidence type="ECO:0000256" key="3">
    <source>
        <dbReference type="ARBA" id="ARBA00006743"/>
    </source>
</evidence>
<dbReference type="CDD" id="cd00537">
    <property type="entry name" value="MTHFR"/>
    <property type="match status" value="1"/>
</dbReference>
<evidence type="ECO:0000256" key="7">
    <source>
        <dbReference type="RuleBase" id="RU004254"/>
    </source>
</evidence>
<dbReference type="AlphaFoldDB" id="A0A7R9A9K5"/>
<proteinExistence type="inferred from homology"/>
<name>A0A7R9A9K5_9CRUS</name>
<keyword evidence="5" id="KW-0274">FAD</keyword>
<dbReference type="InterPro" id="IPR003171">
    <property type="entry name" value="Mehydrof_redctse-like"/>
</dbReference>
<evidence type="ECO:0000313" key="9">
    <source>
        <dbReference type="EMBL" id="CAD7250022.1"/>
    </source>
</evidence>
<sequence length="577" mass="65784">MKRGPLFIDVTWHPAGNPAGDSETSSMSIASAALNYSGLETVLHLTCVKHTRTQISSYLERAHGLGIRNILALRGDPESRENVNATTDGFSHACDLVEHICQVHPNKFVIGVAGYPCGHPDASSYEEDLLFLKKKVDAGAHFIITQLFFNPEHFIKFVQDCRAIGIQVPIIPGVMPIQSYDSLRHIVNLSRLEVPKDMMEVIQPLKDNDEAIRNYGVDLAVSMIQRLFESDMAPGIHFYTLNREVAVVKILKKVGLWRSGPSRSLPWKLAFNHRRSTEEVRPIFWSARPKSYIYRTQNWDEFPNGRWGNSQSPAFGELKDYYLFYLKSKNSKEDQLAMWGSELTCEQDVWNVFYQYISGESNRKGITVTSIPWNDDELSPETILLKDRLVDLNKRGILTINSQPNVNGAPSEDPVVGWGMPQGYVYQKAYLEFFTCRENVEALIQVLPKFPKINYHIINKSGKVNLANCHKHRPIAVTWGVFPGSEIIQPTVVDPVSFKTWKDEAFELWNEQWGKLYPEGSYSRDIIRYISDNYFLVNLVDNDYVKPESSLWMLFEAMFEQRSQNSKDSALASPTTN</sequence>
<feature type="domain" description="MTHFR SAM-binding regulatory" evidence="8">
    <location>
        <begin position="263"/>
        <end position="561"/>
    </location>
</feature>
<reference evidence="9" key="1">
    <citation type="submission" date="2020-11" db="EMBL/GenBank/DDBJ databases">
        <authorList>
            <person name="Tran Van P."/>
        </authorList>
    </citation>
    <scope>NUCLEOTIDE SEQUENCE</scope>
</reference>
<comment type="pathway">
    <text evidence="2 7">One-carbon metabolism; tetrahydrofolate interconversion.</text>
</comment>
<organism evidence="9">
    <name type="scientific">Darwinula stevensoni</name>
    <dbReference type="NCBI Taxonomy" id="69355"/>
    <lineage>
        <taxon>Eukaryota</taxon>
        <taxon>Metazoa</taxon>
        <taxon>Ecdysozoa</taxon>
        <taxon>Arthropoda</taxon>
        <taxon>Crustacea</taxon>
        <taxon>Oligostraca</taxon>
        <taxon>Ostracoda</taxon>
        <taxon>Podocopa</taxon>
        <taxon>Podocopida</taxon>
        <taxon>Darwinulocopina</taxon>
        <taxon>Darwinuloidea</taxon>
        <taxon>Darwinulidae</taxon>
        <taxon>Darwinula</taxon>
    </lineage>
</organism>
<dbReference type="Gene3D" id="3.20.20.220">
    <property type="match status" value="1"/>
</dbReference>
<protein>
    <recommendedName>
        <fullName evidence="8">MTHFR SAM-binding regulatory domain-containing protein</fullName>
    </recommendedName>
</protein>
<comment type="similarity">
    <text evidence="3">Belongs to the methylenetetrahydrofolate reductase family.</text>
</comment>
<evidence type="ECO:0000256" key="6">
    <source>
        <dbReference type="ARBA" id="ARBA00023002"/>
    </source>
</evidence>